<name>A0A1I7Z563_9BILA</name>
<keyword evidence="2" id="KW-1185">Reference proteome</keyword>
<evidence type="ECO:0000313" key="3">
    <source>
        <dbReference type="WBParaSite" id="L893_g23028.t1"/>
    </source>
</evidence>
<dbReference type="WBParaSite" id="L893_g23028.t1">
    <property type="protein sequence ID" value="L893_g23028.t1"/>
    <property type="gene ID" value="L893_g23028"/>
</dbReference>
<feature type="region of interest" description="Disordered" evidence="1">
    <location>
        <begin position="50"/>
        <end position="82"/>
    </location>
</feature>
<evidence type="ECO:0000313" key="2">
    <source>
        <dbReference type="Proteomes" id="UP000095287"/>
    </source>
</evidence>
<organism evidence="2 3">
    <name type="scientific">Steinernema glaseri</name>
    <dbReference type="NCBI Taxonomy" id="37863"/>
    <lineage>
        <taxon>Eukaryota</taxon>
        <taxon>Metazoa</taxon>
        <taxon>Ecdysozoa</taxon>
        <taxon>Nematoda</taxon>
        <taxon>Chromadorea</taxon>
        <taxon>Rhabditida</taxon>
        <taxon>Tylenchina</taxon>
        <taxon>Panagrolaimomorpha</taxon>
        <taxon>Strongyloidoidea</taxon>
        <taxon>Steinernematidae</taxon>
        <taxon>Steinernema</taxon>
    </lineage>
</organism>
<feature type="compositionally biased region" description="Basic residues" evidence="1">
    <location>
        <begin position="60"/>
        <end position="73"/>
    </location>
</feature>
<sequence>MSSWCPNFGPRRPRSAHCCCIVVGSRSLITIAPDFSPMAQSKYAYRTQQKCPQSADRGSTSRKHVTFCRRQKRPAAPSNENSPQCVMFVAQRPVS</sequence>
<protein>
    <submittedName>
        <fullName evidence="3">Secreted protein</fullName>
    </submittedName>
</protein>
<reference evidence="3" key="1">
    <citation type="submission" date="2016-11" db="UniProtKB">
        <authorList>
            <consortium name="WormBaseParasite"/>
        </authorList>
    </citation>
    <scope>IDENTIFICATION</scope>
</reference>
<evidence type="ECO:0000256" key="1">
    <source>
        <dbReference type="SAM" id="MobiDB-lite"/>
    </source>
</evidence>
<dbReference type="AlphaFoldDB" id="A0A1I7Z563"/>
<proteinExistence type="predicted"/>
<accession>A0A1I7Z563</accession>
<dbReference type="Proteomes" id="UP000095287">
    <property type="component" value="Unplaced"/>
</dbReference>